<evidence type="ECO:0000313" key="4">
    <source>
        <dbReference type="Proteomes" id="UP000064967"/>
    </source>
</evidence>
<dbReference type="STRING" id="1391654.AKJ09_10599"/>
<sequence>MKPLRMPSLVALFVAMAAPGLVVACSDDDTSSSAQTPTKPAASSPSDEHEPPAPSSSNTTTPDAASPDASTSKDAGKDAAPPPKDVAGSAACTAYCQKMKSACARDCDPAIDCAVPKGQCAASTEAYLQCQSKADWYCGGDGFSIVGNCKQDKSLCD</sequence>
<name>A0A0K1QDT5_9BACT</name>
<gene>
    <name evidence="3" type="ORF">AKJ09_10599</name>
</gene>
<proteinExistence type="predicted"/>
<feature type="region of interest" description="Disordered" evidence="1">
    <location>
        <begin position="25"/>
        <end position="88"/>
    </location>
</feature>
<reference evidence="3 4" key="1">
    <citation type="submission" date="2015-08" db="EMBL/GenBank/DDBJ databases">
        <authorList>
            <person name="Babu N.S."/>
            <person name="Beckwith C.J."/>
            <person name="Beseler K.G."/>
            <person name="Brison A."/>
            <person name="Carone J.V."/>
            <person name="Caskin T.P."/>
            <person name="Diamond M."/>
            <person name="Durham M.E."/>
            <person name="Foxe J.M."/>
            <person name="Go M."/>
            <person name="Henderson B.A."/>
            <person name="Jones I.B."/>
            <person name="McGettigan J.A."/>
            <person name="Micheletti S.J."/>
            <person name="Nasrallah M.E."/>
            <person name="Ortiz D."/>
            <person name="Piller C.R."/>
            <person name="Privatt S.R."/>
            <person name="Schneider S.L."/>
            <person name="Sharp S."/>
            <person name="Smith T.C."/>
            <person name="Stanton J.D."/>
            <person name="Ullery H.E."/>
            <person name="Wilson R.J."/>
            <person name="Serrano M.G."/>
            <person name="Buck G."/>
            <person name="Lee V."/>
            <person name="Wang Y."/>
            <person name="Carvalho R."/>
            <person name="Voegtly L."/>
            <person name="Shi R."/>
            <person name="Duckworth R."/>
            <person name="Johnson A."/>
            <person name="Loviza R."/>
            <person name="Walstead R."/>
            <person name="Shah Z."/>
            <person name="Kiflezghi M."/>
            <person name="Wade K."/>
            <person name="Ball S.L."/>
            <person name="Bradley K.W."/>
            <person name="Asai D.J."/>
            <person name="Bowman C.A."/>
            <person name="Russell D.A."/>
            <person name="Pope W.H."/>
            <person name="Jacobs-Sera D."/>
            <person name="Hendrix R.W."/>
            <person name="Hatfull G.F."/>
        </authorList>
    </citation>
    <scope>NUCLEOTIDE SEQUENCE [LARGE SCALE GENOMIC DNA]</scope>
    <source>
        <strain evidence="3 4">DSM 27648</strain>
    </source>
</reference>
<accession>A0A0K1QDT5</accession>
<protein>
    <submittedName>
        <fullName evidence="3">Uncharacterized protein</fullName>
    </submittedName>
</protein>
<organism evidence="3 4">
    <name type="scientific">Labilithrix luteola</name>
    <dbReference type="NCBI Taxonomy" id="1391654"/>
    <lineage>
        <taxon>Bacteria</taxon>
        <taxon>Pseudomonadati</taxon>
        <taxon>Myxococcota</taxon>
        <taxon>Polyangia</taxon>
        <taxon>Polyangiales</taxon>
        <taxon>Labilitrichaceae</taxon>
        <taxon>Labilithrix</taxon>
    </lineage>
</organism>
<feature type="signal peptide" evidence="2">
    <location>
        <begin position="1"/>
        <end position="24"/>
    </location>
</feature>
<evidence type="ECO:0000256" key="1">
    <source>
        <dbReference type="SAM" id="MobiDB-lite"/>
    </source>
</evidence>
<dbReference type="EMBL" id="CP012333">
    <property type="protein sequence ID" value="AKV03936.1"/>
    <property type="molecule type" value="Genomic_DNA"/>
</dbReference>
<evidence type="ECO:0000256" key="2">
    <source>
        <dbReference type="SAM" id="SignalP"/>
    </source>
</evidence>
<keyword evidence="2" id="KW-0732">Signal</keyword>
<dbReference type="Proteomes" id="UP000064967">
    <property type="component" value="Chromosome"/>
</dbReference>
<dbReference type="AlphaFoldDB" id="A0A0K1QDT5"/>
<feature type="compositionally biased region" description="Polar residues" evidence="1">
    <location>
        <begin position="31"/>
        <end position="45"/>
    </location>
</feature>
<keyword evidence="4" id="KW-1185">Reference proteome</keyword>
<dbReference type="KEGG" id="llu:AKJ09_10599"/>
<dbReference type="PROSITE" id="PS51257">
    <property type="entry name" value="PROKAR_LIPOPROTEIN"/>
    <property type="match status" value="1"/>
</dbReference>
<feature type="chain" id="PRO_5005467450" evidence="2">
    <location>
        <begin position="25"/>
        <end position="157"/>
    </location>
</feature>
<feature type="compositionally biased region" description="Low complexity" evidence="1">
    <location>
        <begin position="55"/>
        <end position="67"/>
    </location>
</feature>
<evidence type="ECO:0000313" key="3">
    <source>
        <dbReference type="EMBL" id="AKV03936.1"/>
    </source>
</evidence>